<dbReference type="EMBL" id="RXLR01000010">
    <property type="protein sequence ID" value="TDH23651.1"/>
    <property type="molecule type" value="Genomic_DNA"/>
</dbReference>
<reference evidence="2 3" key="1">
    <citation type="journal article" date="2019" name="Sci. Rep.">
        <title>Extended insight into the Mycobacterium chelonae-abscessus complex through whole genome sequencing of Mycobacterium salmoniphilum outbreak and Mycobacterium salmoniphilum-like strains.</title>
        <authorList>
            <person name="Behra P.R.K."/>
            <person name="Das S."/>
            <person name="Pettersson B.M.F."/>
            <person name="Shirreff L."/>
            <person name="DuCote T."/>
            <person name="Jacobsson K.G."/>
            <person name="Ennis D.G."/>
            <person name="Kirsebom L.A."/>
        </authorList>
    </citation>
    <scope>NUCLEOTIDE SEQUENCE [LARGE SCALE GENOMIC DNA]</scope>
    <source>
        <strain evidence="2 3">DSM 45524</strain>
    </source>
</reference>
<dbReference type="PROSITE" id="PS51257">
    <property type="entry name" value="PROKAR_LIPOPROTEIN"/>
    <property type="match status" value="1"/>
</dbReference>
<sequence>MKKNIVVVSATLALSVGLAACGTSHPEAQPIPADKGCTEVARPSDPHGLIGNEWPWMSACSALSDVQPAVDQARADSIVFDARQHVDEAKRHISILSTMGNKESDPEVQADYRHRIEVVRGHLAEALMDSSLALRGTPPAGFALGYTKNWDESKTCSGAMDFDKCISERPHSASPGLTGSGGR</sequence>
<organism evidence="2 3">
    <name type="scientific">Mycobacteroides franklinii</name>
    <dbReference type="NCBI Taxonomy" id="948102"/>
    <lineage>
        <taxon>Bacteria</taxon>
        <taxon>Bacillati</taxon>
        <taxon>Actinomycetota</taxon>
        <taxon>Actinomycetes</taxon>
        <taxon>Mycobacteriales</taxon>
        <taxon>Mycobacteriaceae</taxon>
        <taxon>Mycobacteroides</taxon>
    </lineage>
</organism>
<gene>
    <name evidence="2" type="ORF">EJ571_05110</name>
</gene>
<feature type="signal peptide" evidence="1">
    <location>
        <begin position="1"/>
        <end position="19"/>
    </location>
</feature>
<comment type="caution">
    <text evidence="2">The sequence shown here is derived from an EMBL/GenBank/DDBJ whole genome shotgun (WGS) entry which is preliminary data.</text>
</comment>
<proteinExistence type="predicted"/>
<protein>
    <recommendedName>
        <fullName evidence="4">Lipoprotein</fullName>
    </recommendedName>
</protein>
<evidence type="ECO:0000313" key="3">
    <source>
        <dbReference type="Proteomes" id="UP000295627"/>
    </source>
</evidence>
<keyword evidence="1" id="KW-0732">Signal</keyword>
<evidence type="ECO:0000256" key="1">
    <source>
        <dbReference type="SAM" id="SignalP"/>
    </source>
</evidence>
<dbReference type="AlphaFoldDB" id="A0A4R5PF34"/>
<name>A0A4R5PF34_9MYCO</name>
<feature type="chain" id="PRO_5038605038" description="Lipoprotein" evidence="1">
    <location>
        <begin position="20"/>
        <end position="183"/>
    </location>
</feature>
<evidence type="ECO:0000313" key="2">
    <source>
        <dbReference type="EMBL" id="TDH23651.1"/>
    </source>
</evidence>
<evidence type="ECO:0008006" key="4">
    <source>
        <dbReference type="Google" id="ProtNLM"/>
    </source>
</evidence>
<dbReference type="RefSeq" id="WP_078334740.1">
    <property type="nucleotide sequence ID" value="NZ_MAFQ01000008.1"/>
</dbReference>
<dbReference type="Proteomes" id="UP000295627">
    <property type="component" value="Unassembled WGS sequence"/>
</dbReference>
<accession>A0A4R5PF34</accession>